<dbReference type="AlphaFoldDB" id="A0A7W4FCK3"/>
<sequence length="239" mass="26917">MRRRQPRPQPRAPLPAEIEAIRQQAEKGHTLEQVLWGKILLNSVYVPSDPEAARTWFTIAANAQYGPGHNMLGRCFHFGWGCRQDFQQAARCYARAAELGDEWGRYNLGILTMRGLGVTQDLATALACFRQAAHAGHAKSMNLYARFLEEGWTVPRDRQAALSWYRRSAEGGDYRGQHNYATFLLEAGKPDQALHLWEQAVRTATPDILQAMARTLAGMDRPEAATLRETVETRLKAVL</sequence>
<dbReference type="EMBL" id="JABEQG010000003">
    <property type="protein sequence ID" value="MBB2155250.1"/>
    <property type="molecule type" value="Genomic_DNA"/>
</dbReference>
<evidence type="ECO:0000313" key="1">
    <source>
        <dbReference type="EMBL" id="MBB2155250.1"/>
    </source>
</evidence>
<name>A0A7W4FCK3_GLUDI</name>
<dbReference type="PANTHER" id="PTHR43628:SF1">
    <property type="entry name" value="CHITIN SYNTHASE REGULATORY FACTOR 2-RELATED"/>
    <property type="match status" value="1"/>
</dbReference>
<dbReference type="InterPro" id="IPR052945">
    <property type="entry name" value="Mitotic_Regulator"/>
</dbReference>
<reference evidence="1 2" key="1">
    <citation type="submission" date="2020-04" db="EMBL/GenBank/DDBJ databases">
        <title>Description of novel Gluconacetobacter.</title>
        <authorList>
            <person name="Sombolestani A."/>
        </authorList>
    </citation>
    <scope>NUCLEOTIDE SEQUENCE [LARGE SCALE GENOMIC DNA]</scope>
    <source>
        <strain evidence="1 2">LMG 7603</strain>
    </source>
</reference>
<dbReference type="SUPFAM" id="SSF81901">
    <property type="entry name" value="HCP-like"/>
    <property type="match status" value="1"/>
</dbReference>
<dbReference type="PANTHER" id="PTHR43628">
    <property type="entry name" value="ACTIVATOR OF C KINASE PROTEIN 1-RELATED"/>
    <property type="match status" value="1"/>
</dbReference>
<dbReference type="InterPro" id="IPR011990">
    <property type="entry name" value="TPR-like_helical_dom_sf"/>
</dbReference>
<dbReference type="Gene3D" id="1.25.40.10">
    <property type="entry name" value="Tetratricopeptide repeat domain"/>
    <property type="match status" value="1"/>
</dbReference>
<dbReference type="GO" id="GO:0032153">
    <property type="term" value="C:cell division site"/>
    <property type="evidence" value="ECO:0007669"/>
    <property type="project" value="TreeGrafter"/>
</dbReference>
<dbReference type="Proteomes" id="UP000550787">
    <property type="component" value="Unassembled WGS sequence"/>
</dbReference>
<proteinExistence type="predicted"/>
<evidence type="ECO:0000313" key="2">
    <source>
        <dbReference type="Proteomes" id="UP000550787"/>
    </source>
</evidence>
<organism evidence="1 2">
    <name type="scientific">Gluconacetobacter diazotrophicus</name>
    <name type="common">Acetobacter diazotrophicus</name>
    <dbReference type="NCBI Taxonomy" id="33996"/>
    <lineage>
        <taxon>Bacteria</taxon>
        <taxon>Pseudomonadati</taxon>
        <taxon>Pseudomonadota</taxon>
        <taxon>Alphaproteobacteria</taxon>
        <taxon>Acetobacterales</taxon>
        <taxon>Acetobacteraceae</taxon>
        <taxon>Gluconacetobacter</taxon>
    </lineage>
</organism>
<dbReference type="SMART" id="SM00671">
    <property type="entry name" value="SEL1"/>
    <property type="match status" value="4"/>
</dbReference>
<accession>A0A7W4FCK3</accession>
<protein>
    <submittedName>
        <fullName evidence="1">Sel1 repeat family protein</fullName>
    </submittedName>
</protein>
<comment type="caution">
    <text evidence="1">The sequence shown here is derived from an EMBL/GenBank/DDBJ whole genome shotgun (WGS) entry which is preliminary data.</text>
</comment>
<dbReference type="InterPro" id="IPR006597">
    <property type="entry name" value="Sel1-like"/>
</dbReference>
<dbReference type="Pfam" id="PF08238">
    <property type="entry name" value="Sel1"/>
    <property type="match status" value="5"/>
</dbReference>
<gene>
    <name evidence="1" type="ORF">HLH33_02815</name>
</gene>